<dbReference type="EMBL" id="JAAIUV010000001">
    <property type="protein sequence ID" value="NEX77391.1"/>
    <property type="molecule type" value="Genomic_DNA"/>
</dbReference>
<evidence type="ECO:0000313" key="1">
    <source>
        <dbReference type="EMBL" id="NEX77391.1"/>
    </source>
</evidence>
<name>A0A6B3TMF5_9BACI</name>
<evidence type="ECO:0008006" key="3">
    <source>
        <dbReference type="Google" id="ProtNLM"/>
    </source>
</evidence>
<proteinExistence type="predicted"/>
<dbReference type="RefSeq" id="WP_205597382.1">
    <property type="nucleotide sequence ID" value="NZ_JAAIUV010000001.1"/>
</dbReference>
<evidence type="ECO:0000313" key="2">
    <source>
        <dbReference type="Proteomes" id="UP000481621"/>
    </source>
</evidence>
<dbReference type="Proteomes" id="UP000481621">
    <property type="component" value="Unassembled WGS sequence"/>
</dbReference>
<organism evidence="1 2">
    <name type="scientific">Neobacillus thermocopriae</name>
    <dbReference type="NCBI Taxonomy" id="1215031"/>
    <lineage>
        <taxon>Bacteria</taxon>
        <taxon>Bacillati</taxon>
        <taxon>Bacillota</taxon>
        <taxon>Bacilli</taxon>
        <taxon>Bacillales</taxon>
        <taxon>Bacillaceae</taxon>
        <taxon>Neobacillus</taxon>
    </lineage>
</organism>
<dbReference type="AlphaFoldDB" id="A0A6B3TMF5"/>
<gene>
    <name evidence="1" type="ORF">G4Z05_00555</name>
</gene>
<comment type="caution">
    <text evidence="1">The sequence shown here is derived from an EMBL/GenBank/DDBJ whole genome shotgun (WGS) entry which is preliminary data.</text>
</comment>
<reference evidence="1" key="1">
    <citation type="submission" date="2020-02" db="EMBL/GenBank/DDBJ databases">
        <title>Bacillus sedimentmangrovi sp. nov., isolated from sediment of the mangrove ecosystem.</title>
        <authorList>
            <person name="Liu G."/>
        </authorList>
    </citation>
    <scope>NUCLEOTIDE SEQUENCE [LARGE SCALE GENOMIC DNA]</scope>
    <source>
        <strain evidence="1">SgZ-7</strain>
    </source>
</reference>
<keyword evidence="2" id="KW-1185">Reference proteome</keyword>
<accession>A0A6B3TMF5</accession>
<sequence length="117" mass="13899">MGIFLNTTNYSRKIKRTPIREPRKNRVIVCEDLDFLWDEPELLLLEKMWESGASFERITERFGRDPDEIFLALFHLAREDKISNRRGGFYGFVTKGFPEAEKNLLWIVPQKIFGLFE</sequence>
<protein>
    <recommendedName>
        <fullName evidence="3">Helix-turn-helix domain containing protein</fullName>
    </recommendedName>
</protein>